<sequence length="401" mass="42934">MISTRDGLEHSTPSDARRADADAATRVLAQRVGWVALGIWLCAGLLSIYTLYIGRNLFMPIAVALFAYLTVRPMIKACSRLGIPTAVSATGTMLTLGLAVAAAMYLLSGPAREMLQEVPRSMGEVKHKLAFIFDHLETVNDATEDISKTAEEENLSAEEKPVPVQIKPTAWTTTSPLIAGTGNAMSFISIAGVLLYFLMAAGDTLIRNLMSALPTFSSKRRFIEAMESVQDALSSYLGWVTAINACLGIAIGTAMWLLGMPSPVLWGVAAMMLNFVPIVGAMVGIVLVFFVALVNHDHASYAFLVAGTYAVLTSLEGQIITPSILGRSMKLSSVLVFLSIVFWGWMWGMMGVFLAVPILIALTMISQSLETMSPVSALLGGEQFDGSPLDESDTDESGNGH</sequence>
<evidence type="ECO:0000313" key="8">
    <source>
        <dbReference type="EMBL" id="QDV40357.1"/>
    </source>
</evidence>
<evidence type="ECO:0000256" key="3">
    <source>
        <dbReference type="ARBA" id="ARBA00022692"/>
    </source>
</evidence>
<evidence type="ECO:0000256" key="6">
    <source>
        <dbReference type="SAM" id="MobiDB-lite"/>
    </source>
</evidence>
<keyword evidence="3 7" id="KW-0812">Transmembrane</keyword>
<dbReference type="GO" id="GO:0055085">
    <property type="term" value="P:transmembrane transport"/>
    <property type="evidence" value="ECO:0007669"/>
    <property type="project" value="TreeGrafter"/>
</dbReference>
<dbReference type="Pfam" id="PF01594">
    <property type="entry name" value="AI-2E_transport"/>
    <property type="match status" value="1"/>
</dbReference>
<dbReference type="EMBL" id="CP037423">
    <property type="protein sequence ID" value="QDV40357.1"/>
    <property type="molecule type" value="Genomic_DNA"/>
</dbReference>
<dbReference type="KEGG" id="snep:Enr13x_01630"/>
<evidence type="ECO:0000256" key="5">
    <source>
        <dbReference type="ARBA" id="ARBA00023136"/>
    </source>
</evidence>
<dbReference type="PANTHER" id="PTHR21716">
    <property type="entry name" value="TRANSMEMBRANE PROTEIN"/>
    <property type="match status" value="1"/>
</dbReference>
<keyword evidence="5 7" id="KW-0472">Membrane</keyword>
<organism evidence="8 9">
    <name type="scientific">Stieleria neptunia</name>
    <dbReference type="NCBI Taxonomy" id="2527979"/>
    <lineage>
        <taxon>Bacteria</taxon>
        <taxon>Pseudomonadati</taxon>
        <taxon>Planctomycetota</taxon>
        <taxon>Planctomycetia</taxon>
        <taxon>Pirellulales</taxon>
        <taxon>Pirellulaceae</taxon>
        <taxon>Stieleria</taxon>
    </lineage>
</organism>
<feature type="compositionally biased region" description="Acidic residues" evidence="6">
    <location>
        <begin position="388"/>
        <end position="401"/>
    </location>
</feature>
<evidence type="ECO:0000256" key="1">
    <source>
        <dbReference type="ARBA" id="ARBA00004141"/>
    </source>
</evidence>
<feature type="transmembrane region" description="Helical" evidence="7">
    <location>
        <begin position="340"/>
        <end position="362"/>
    </location>
</feature>
<dbReference type="InterPro" id="IPR002549">
    <property type="entry name" value="AI-2E-like"/>
</dbReference>
<evidence type="ECO:0000256" key="4">
    <source>
        <dbReference type="ARBA" id="ARBA00022989"/>
    </source>
</evidence>
<dbReference type="Proteomes" id="UP000319004">
    <property type="component" value="Chromosome"/>
</dbReference>
<keyword evidence="9" id="KW-1185">Reference proteome</keyword>
<feature type="transmembrane region" description="Helical" evidence="7">
    <location>
        <begin position="87"/>
        <end position="107"/>
    </location>
</feature>
<evidence type="ECO:0000256" key="2">
    <source>
        <dbReference type="ARBA" id="ARBA00009773"/>
    </source>
</evidence>
<gene>
    <name evidence="8" type="primary">tqsA_1</name>
    <name evidence="8" type="ORF">Enr13x_01630</name>
</gene>
<comment type="subcellular location">
    <subcellularLocation>
        <location evidence="1">Membrane</location>
        <topology evidence="1">Multi-pass membrane protein</topology>
    </subcellularLocation>
</comment>
<evidence type="ECO:0000313" key="9">
    <source>
        <dbReference type="Proteomes" id="UP000319004"/>
    </source>
</evidence>
<dbReference type="AlphaFoldDB" id="A0A518HHQ5"/>
<feature type="transmembrane region" description="Helical" evidence="7">
    <location>
        <begin position="301"/>
        <end position="320"/>
    </location>
</feature>
<evidence type="ECO:0000256" key="7">
    <source>
        <dbReference type="SAM" id="Phobius"/>
    </source>
</evidence>
<proteinExistence type="inferred from homology"/>
<dbReference type="GO" id="GO:0016020">
    <property type="term" value="C:membrane"/>
    <property type="evidence" value="ECO:0007669"/>
    <property type="project" value="UniProtKB-SubCell"/>
</dbReference>
<feature type="transmembrane region" description="Helical" evidence="7">
    <location>
        <begin position="32"/>
        <end position="51"/>
    </location>
</feature>
<feature type="transmembrane region" description="Helical" evidence="7">
    <location>
        <begin position="236"/>
        <end position="258"/>
    </location>
</feature>
<feature type="transmembrane region" description="Helical" evidence="7">
    <location>
        <begin position="177"/>
        <end position="201"/>
    </location>
</feature>
<protein>
    <submittedName>
        <fullName evidence="8">AI-2 transport protein TqsA</fullName>
    </submittedName>
</protein>
<accession>A0A518HHQ5</accession>
<comment type="similarity">
    <text evidence="2">Belongs to the autoinducer-2 exporter (AI-2E) (TC 2.A.86) family.</text>
</comment>
<keyword evidence="4 7" id="KW-1133">Transmembrane helix</keyword>
<feature type="region of interest" description="Disordered" evidence="6">
    <location>
        <begin position="381"/>
        <end position="401"/>
    </location>
</feature>
<dbReference type="RefSeq" id="WP_145384205.1">
    <property type="nucleotide sequence ID" value="NZ_CP037423.1"/>
</dbReference>
<dbReference type="OrthoDB" id="9799225at2"/>
<reference evidence="8 9" key="1">
    <citation type="submission" date="2019-03" db="EMBL/GenBank/DDBJ databases">
        <title>Deep-cultivation of Planctomycetes and their phenomic and genomic characterization uncovers novel biology.</title>
        <authorList>
            <person name="Wiegand S."/>
            <person name="Jogler M."/>
            <person name="Boedeker C."/>
            <person name="Pinto D."/>
            <person name="Vollmers J."/>
            <person name="Rivas-Marin E."/>
            <person name="Kohn T."/>
            <person name="Peeters S.H."/>
            <person name="Heuer A."/>
            <person name="Rast P."/>
            <person name="Oberbeckmann S."/>
            <person name="Bunk B."/>
            <person name="Jeske O."/>
            <person name="Meyerdierks A."/>
            <person name="Storesund J.E."/>
            <person name="Kallscheuer N."/>
            <person name="Luecker S."/>
            <person name="Lage O.M."/>
            <person name="Pohl T."/>
            <person name="Merkel B.J."/>
            <person name="Hornburger P."/>
            <person name="Mueller R.-W."/>
            <person name="Bruemmer F."/>
            <person name="Labrenz M."/>
            <person name="Spormann A.M."/>
            <person name="Op den Camp H."/>
            <person name="Overmann J."/>
            <person name="Amann R."/>
            <person name="Jetten M.S.M."/>
            <person name="Mascher T."/>
            <person name="Medema M.H."/>
            <person name="Devos D.P."/>
            <person name="Kaster A.-K."/>
            <person name="Ovreas L."/>
            <person name="Rohde M."/>
            <person name="Galperin M.Y."/>
            <person name="Jogler C."/>
        </authorList>
    </citation>
    <scope>NUCLEOTIDE SEQUENCE [LARGE SCALE GENOMIC DNA]</scope>
    <source>
        <strain evidence="8 9">Enr13</strain>
    </source>
</reference>
<name>A0A518HHQ5_9BACT</name>
<feature type="transmembrane region" description="Helical" evidence="7">
    <location>
        <begin position="264"/>
        <end position="294"/>
    </location>
</feature>
<feature type="transmembrane region" description="Helical" evidence="7">
    <location>
        <begin position="57"/>
        <end position="75"/>
    </location>
</feature>
<dbReference type="PANTHER" id="PTHR21716:SF16">
    <property type="entry name" value="BLL1467 PROTEIN"/>
    <property type="match status" value="1"/>
</dbReference>